<dbReference type="GO" id="GO:0004523">
    <property type="term" value="F:RNA-DNA hybrid ribonuclease activity"/>
    <property type="evidence" value="ECO:0007669"/>
    <property type="project" value="InterPro"/>
</dbReference>
<dbReference type="InterPro" id="IPR012337">
    <property type="entry name" value="RNaseH-like_sf"/>
</dbReference>
<organism evidence="2 3">
    <name type="scientific">Dipteronia sinensis</name>
    <dbReference type="NCBI Taxonomy" id="43782"/>
    <lineage>
        <taxon>Eukaryota</taxon>
        <taxon>Viridiplantae</taxon>
        <taxon>Streptophyta</taxon>
        <taxon>Embryophyta</taxon>
        <taxon>Tracheophyta</taxon>
        <taxon>Spermatophyta</taxon>
        <taxon>Magnoliopsida</taxon>
        <taxon>eudicotyledons</taxon>
        <taxon>Gunneridae</taxon>
        <taxon>Pentapetalae</taxon>
        <taxon>rosids</taxon>
        <taxon>malvids</taxon>
        <taxon>Sapindales</taxon>
        <taxon>Sapindaceae</taxon>
        <taxon>Hippocastanoideae</taxon>
        <taxon>Acereae</taxon>
        <taxon>Dipteronia</taxon>
    </lineage>
</organism>
<dbReference type="Proteomes" id="UP001281410">
    <property type="component" value="Unassembled WGS sequence"/>
</dbReference>
<dbReference type="PANTHER" id="PTHR33033">
    <property type="entry name" value="POLYNUCLEOTIDYL TRANSFERASE, RIBONUCLEASE H-LIKE SUPERFAMILY PROTEIN-RELATED"/>
    <property type="match status" value="1"/>
</dbReference>
<accession>A0AAE0DVW9</accession>
<sequence length="250" mass="27520">MSWWLVSCCPSKTVDDWFKGCSGLCPKRIHAKAWSSLFFATVWTVWKARNGMVFRGKEVDFIVAANMVKFRVVWWFKHYGKGSTDAVTTILLNIKDCCTKSTMVKQRSLGTWIPPSLDVLKFNVDGAVRGSPGQAGMGGGGGVLRNSRGRVLCLFSNHLGISDSNSAEIMAIHKASEICASKPDFIGRDIVIVSDSMTAVTWVNDRSFGSVKHVNLIYKIRGNLIKLGKTVVIYNSRASNSFADMLAKKG</sequence>
<evidence type="ECO:0000313" key="3">
    <source>
        <dbReference type="Proteomes" id="UP001281410"/>
    </source>
</evidence>
<dbReference type="Gene3D" id="3.30.420.10">
    <property type="entry name" value="Ribonuclease H-like superfamily/Ribonuclease H"/>
    <property type="match status" value="1"/>
</dbReference>
<comment type="caution">
    <text evidence="2">The sequence shown here is derived from an EMBL/GenBank/DDBJ whole genome shotgun (WGS) entry which is preliminary data.</text>
</comment>
<evidence type="ECO:0000259" key="1">
    <source>
        <dbReference type="PROSITE" id="PS50879"/>
    </source>
</evidence>
<dbReference type="PROSITE" id="PS50879">
    <property type="entry name" value="RNASE_H_1"/>
    <property type="match status" value="1"/>
</dbReference>
<dbReference type="AlphaFoldDB" id="A0AAE0DVW9"/>
<feature type="domain" description="RNase H type-1" evidence="1">
    <location>
        <begin position="116"/>
        <end position="250"/>
    </location>
</feature>
<gene>
    <name evidence="2" type="ORF">Dsin_024435</name>
</gene>
<evidence type="ECO:0000313" key="2">
    <source>
        <dbReference type="EMBL" id="KAK3193125.1"/>
    </source>
</evidence>
<proteinExistence type="predicted"/>
<dbReference type="EMBL" id="JANJYJ010000008">
    <property type="protein sequence ID" value="KAK3193125.1"/>
    <property type="molecule type" value="Genomic_DNA"/>
</dbReference>
<dbReference type="GO" id="GO:0003676">
    <property type="term" value="F:nucleic acid binding"/>
    <property type="evidence" value="ECO:0007669"/>
    <property type="project" value="InterPro"/>
</dbReference>
<dbReference type="CDD" id="cd06222">
    <property type="entry name" value="RNase_H_like"/>
    <property type="match status" value="1"/>
</dbReference>
<keyword evidence="3" id="KW-1185">Reference proteome</keyword>
<dbReference type="InterPro" id="IPR002156">
    <property type="entry name" value="RNaseH_domain"/>
</dbReference>
<protein>
    <recommendedName>
        <fullName evidence="1">RNase H type-1 domain-containing protein</fullName>
    </recommendedName>
</protein>
<dbReference type="InterPro" id="IPR044730">
    <property type="entry name" value="RNase_H-like_dom_plant"/>
</dbReference>
<reference evidence="2" key="1">
    <citation type="journal article" date="2023" name="Plant J.">
        <title>Genome sequences and population genomics provide insights into the demographic history, inbreeding, and mutation load of two 'living fossil' tree species of Dipteronia.</title>
        <authorList>
            <person name="Feng Y."/>
            <person name="Comes H.P."/>
            <person name="Chen J."/>
            <person name="Zhu S."/>
            <person name="Lu R."/>
            <person name="Zhang X."/>
            <person name="Li P."/>
            <person name="Qiu J."/>
            <person name="Olsen K.M."/>
            <person name="Qiu Y."/>
        </authorList>
    </citation>
    <scope>NUCLEOTIDE SEQUENCE</scope>
    <source>
        <strain evidence="2">NBL</strain>
    </source>
</reference>
<dbReference type="SUPFAM" id="SSF53098">
    <property type="entry name" value="Ribonuclease H-like"/>
    <property type="match status" value="1"/>
</dbReference>
<dbReference type="Pfam" id="PF13456">
    <property type="entry name" value="RVT_3"/>
    <property type="match status" value="1"/>
</dbReference>
<dbReference type="PANTHER" id="PTHR33033:SF109">
    <property type="entry name" value="PROTEIN, PUTATIVE-RELATED"/>
    <property type="match status" value="1"/>
</dbReference>
<dbReference type="InterPro" id="IPR036397">
    <property type="entry name" value="RNaseH_sf"/>
</dbReference>
<name>A0AAE0DVW9_9ROSI</name>